<evidence type="ECO:0000256" key="1">
    <source>
        <dbReference type="ARBA" id="ARBA00022801"/>
    </source>
</evidence>
<dbReference type="RefSeq" id="WP_254576287.1">
    <property type="nucleotide sequence ID" value="NZ_CP100595.1"/>
</dbReference>
<protein>
    <submittedName>
        <fullName evidence="3">NUDIX domain-containing protein</fullName>
    </submittedName>
</protein>
<dbReference type="InterPro" id="IPR020084">
    <property type="entry name" value="NUDIX_hydrolase_CS"/>
</dbReference>
<dbReference type="EMBL" id="CP100595">
    <property type="protein sequence ID" value="UTJ06107.1"/>
    <property type="molecule type" value="Genomic_DNA"/>
</dbReference>
<reference evidence="3" key="1">
    <citation type="submission" date="2022-07" db="EMBL/GenBank/DDBJ databases">
        <title>Arcobacter roscoffensis sp. nov., a marine bacterium isolated from coastal seawater collected from Roscoff, France.</title>
        <authorList>
            <person name="Pascual J."/>
            <person name="Lepeaux C."/>
            <person name="Methner A."/>
            <person name="Overmann J."/>
        </authorList>
    </citation>
    <scope>NUCLEOTIDE SEQUENCE</scope>
    <source>
        <strain evidence="3">ARW1-2F2</strain>
    </source>
</reference>
<dbReference type="CDD" id="cd04670">
    <property type="entry name" value="NUDIX_ASFGF2_Nudt6"/>
    <property type="match status" value="1"/>
</dbReference>
<evidence type="ECO:0000313" key="4">
    <source>
        <dbReference type="Proteomes" id="UP001060012"/>
    </source>
</evidence>
<dbReference type="Gene3D" id="3.40.630.30">
    <property type="match status" value="1"/>
</dbReference>
<dbReference type="Pfam" id="PF00293">
    <property type="entry name" value="NUDIX"/>
    <property type="match status" value="1"/>
</dbReference>
<dbReference type="InterPro" id="IPR040618">
    <property type="entry name" value="Pre-Nudix"/>
</dbReference>
<dbReference type="SUPFAM" id="SSF55811">
    <property type="entry name" value="Nudix"/>
    <property type="match status" value="1"/>
</dbReference>
<dbReference type="InterPro" id="IPR000086">
    <property type="entry name" value="NUDIX_hydrolase_dom"/>
</dbReference>
<dbReference type="PANTHER" id="PTHR13994">
    <property type="entry name" value="NUDIX HYDROLASE RELATED"/>
    <property type="match status" value="1"/>
</dbReference>
<dbReference type="PROSITE" id="PS00893">
    <property type="entry name" value="NUDIX_BOX"/>
    <property type="match status" value="1"/>
</dbReference>
<name>A0ABY5E1M8_9BACT</name>
<dbReference type="Proteomes" id="UP001060012">
    <property type="component" value="Chromosome"/>
</dbReference>
<evidence type="ECO:0000259" key="2">
    <source>
        <dbReference type="PROSITE" id="PS51462"/>
    </source>
</evidence>
<dbReference type="Gene3D" id="3.90.79.10">
    <property type="entry name" value="Nucleoside Triphosphate Pyrophosphohydrolase"/>
    <property type="match status" value="1"/>
</dbReference>
<dbReference type="PROSITE" id="PS51462">
    <property type="entry name" value="NUDIX"/>
    <property type="match status" value="1"/>
</dbReference>
<organism evidence="3 4">
    <name type="scientific">Arcobacter roscoffensis</name>
    <dbReference type="NCBI Taxonomy" id="2961520"/>
    <lineage>
        <taxon>Bacteria</taxon>
        <taxon>Pseudomonadati</taxon>
        <taxon>Campylobacterota</taxon>
        <taxon>Epsilonproteobacteria</taxon>
        <taxon>Campylobacterales</taxon>
        <taxon>Arcobacteraceae</taxon>
        <taxon>Arcobacter</taxon>
    </lineage>
</organism>
<evidence type="ECO:0000313" key="3">
    <source>
        <dbReference type="EMBL" id="UTJ06107.1"/>
    </source>
</evidence>
<dbReference type="Pfam" id="PF18290">
    <property type="entry name" value="Nudix_hydro"/>
    <property type="match status" value="1"/>
</dbReference>
<proteinExistence type="predicted"/>
<sequence>MNNSSVEKIACFTTVLDPYNGITIDAKDLPNSKEEFELNLDFLIEETINKRNLIWIYIDIKRSDFIPITTKKGFFFHSCDEDYILVVKRLKENAIVPTSANHTLGVGAVVINDKKELLVIKEKISTIGFKLPGGHIDNCEMISTACVREVLEETGIHVEFESIISLGHFYPHQFHKSNLYVLCLAKPLSFEINIQDTEEIVDAKWVKIEEYLEDETVLAYSKAVVMASLEYQGFKLANHQTLCHIKRDFELFFPIER</sequence>
<feature type="domain" description="Nudix hydrolase" evidence="2">
    <location>
        <begin position="101"/>
        <end position="230"/>
    </location>
</feature>
<dbReference type="InterPro" id="IPR003293">
    <property type="entry name" value="Nudix_hydrolase6-like"/>
</dbReference>
<accession>A0ABY5E1M8</accession>
<keyword evidence="1" id="KW-0378">Hydrolase</keyword>
<gene>
    <name evidence="3" type="ORF">NJU99_12760</name>
</gene>
<dbReference type="InterPro" id="IPR015797">
    <property type="entry name" value="NUDIX_hydrolase-like_dom_sf"/>
</dbReference>
<keyword evidence="4" id="KW-1185">Reference proteome</keyword>
<dbReference type="PANTHER" id="PTHR13994:SF13">
    <property type="entry name" value="FI03680P"/>
    <property type="match status" value="1"/>
</dbReference>